<evidence type="ECO:0000313" key="2">
    <source>
        <dbReference type="Proteomes" id="UP000203938"/>
    </source>
</evidence>
<keyword evidence="2" id="KW-1185">Reference proteome</keyword>
<dbReference type="GeneID" id="29125595"/>
<dbReference type="EMBL" id="KU963261">
    <property type="protein sequence ID" value="AMS03665.1"/>
    <property type="molecule type" value="Genomic_DNA"/>
</dbReference>
<dbReference type="OrthoDB" id="2438at10239"/>
<sequence>MPEMALTVESLSKAMGGSLPLERYRALLPAVTRALLDAGCTTVDRAAMWFAQVGHESEGLKWMVELWGPTSDQLTYQGRMGNTRPGDGYRYRGRGPLQVTGRNNYSELSRWAHDRDLVPTPTFFVDNPDELAGDRYGFVGVTWYWTSARNMNSFADRRDIEGGSIAVNGRNASGRANHIEERIARWNRCRAMGAAIIPTEEGLVMAALNDKEARELLEGVRYIRDQLGPKLEAWGADSSMGKTKDGEENTVRDGLADLRRTVVAIAAKLGAKA</sequence>
<dbReference type="Gene3D" id="1.10.530.10">
    <property type="match status" value="1"/>
</dbReference>
<dbReference type="InterPro" id="IPR023346">
    <property type="entry name" value="Lysozyme-like_dom_sf"/>
</dbReference>
<proteinExistence type="predicted"/>
<evidence type="ECO:0000313" key="1">
    <source>
        <dbReference type="EMBL" id="AMS03665.1"/>
    </source>
</evidence>
<gene>
    <name evidence="1" type="primary">30</name>
    <name evidence="1" type="ORF">SEA_BETTERKATZ_30</name>
</gene>
<dbReference type="KEGG" id="vg:29125595"/>
<name>A0A142KC32_9CAUD</name>
<organism evidence="1 2">
    <name type="scientific">Gordonia phage BetterKatz</name>
    <dbReference type="NCBI Taxonomy" id="1821551"/>
    <lineage>
        <taxon>Viruses</taxon>
        <taxon>Duplodnaviria</taxon>
        <taxon>Heunggongvirae</taxon>
        <taxon>Uroviricota</taxon>
        <taxon>Caudoviricetes</taxon>
        <taxon>Betterkatzvirus</taxon>
        <taxon>Betterkatzvirus betterkatz</taxon>
    </lineage>
</organism>
<dbReference type="RefSeq" id="YP_009302787.1">
    <property type="nucleotide sequence ID" value="NC_031247.1"/>
</dbReference>
<accession>A0A142KC32</accession>
<dbReference type="Proteomes" id="UP000203938">
    <property type="component" value="Segment"/>
</dbReference>
<protein>
    <submittedName>
        <fullName evidence="1">Lysin A</fullName>
    </submittedName>
</protein>
<dbReference type="SUPFAM" id="SSF53955">
    <property type="entry name" value="Lysozyme-like"/>
    <property type="match status" value="1"/>
</dbReference>
<reference evidence="2" key="1">
    <citation type="submission" date="2016-03" db="EMBL/GenBank/DDBJ databases">
        <authorList>
            <person name="Berryman E.N."/>
            <person name="Forrest K.M."/>
            <person name="McHale L."/>
            <person name="Wertz A.T."/>
            <person name="Zhuang Z."/>
            <person name="Kasturiarachi N.S."/>
            <person name="Pressimone C.A."/>
            <person name="Schiebel J.G."/>
            <person name="Furbee E.C."/>
            <person name="Grubb S.R."/>
            <person name="Warner M.H."/>
            <person name="Montgomery M.T."/>
            <person name="Garlena R.A."/>
            <person name="Russell D.A."/>
            <person name="Pope W.H."/>
            <person name="Jacobs-Sera D."/>
            <person name="Hendrix R.W."/>
            <person name="Hatfull G.F."/>
        </authorList>
    </citation>
    <scope>NUCLEOTIDE SEQUENCE [LARGE SCALE GENOMIC DNA]</scope>
</reference>